<proteinExistence type="predicted"/>
<evidence type="ECO:0000313" key="3">
    <source>
        <dbReference type="EMBL" id="ODP27696.1"/>
    </source>
</evidence>
<keyword evidence="1" id="KW-0812">Transmembrane</keyword>
<dbReference type="FunFam" id="3.30.70.270:FF:000001">
    <property type="entry name" value="Diguanylate cyclase domain protein"/>
    <property type="match status" value="1"/>
</dbReference>
<dbReference type="Proteomes" id="UP000094578">
    <property type="component" value="Unassembled WGS sequence"/>
</dbReference>
<evidence type="ECO:0000313" key="4">
    <source>
        <dbReference type="Proteomes" id="UP000094578"/>
    </source>
</evidence>
<dbReference type="EMBL" id="MDER01000047">
    <property type="protein sequence ID" value="ODP27696.1"/>
    <property type="molecule type" value="Genomic_DNA"/>
</dbReference>
<dbReference type="PROSITE" id="PS50887">
    <property type="entry name" value="GGDEF"/>
    <property type="match status" value="1"/>
</dbReference>
<gene>
    <name evidence="3" type="primary">dge1</name>
    <name evidence="3" type="ORF">PTI45_02868</name>
</gene>
<dbReference type="Gene3D" id="3.30.450.20">
    <property type="entry name" value="PAS domain"/>
    <property type="match status" value="1"/>
</dbReference>
<dbReference type="GO" id="GO:0043709">
    <property type="term" value="P:cell adhesion involved in single-species biofilm formation"/>
    <property type="evidence" value="ECO:0007669"/>
    <property type="project" value="TreeGrafter"/>
</dbReference>
<dbReference type="Pfam" id="PF00990">
    <property type="entry name" value="GGDEF"/>
    <property type="match status" value="1"/>
</dbReference>
<organism evidence="3 4">
    <name type="scientific">Paenibacillus nuruki</name>
    <dbReference type="NCBI Taxonomy" id="1886670"/>
    <lineage>
        <taxon>Bacteria</taxon>
        <taxon>Bacillati</taxon>
        <taxon>Bacillota</taxon>
        <taxon>Bacilli</taxon>
        <taxon>Bacillales</taxon>
        <taxon>Paenibacillaceae</taxon>
        <taxon>Paenibacillus</taxon>
    </lineage>
</organism>
<dbReference type="InterPro" id="IPR043128">
    <property type="entry name" value="Rev_trsase/Diguanyl_cyclase"/>
</dbReference>
<dbReference type="PATRIC" id="fig|1886670.3.peg.2918"/>
<keyword evidence="1" id="KW-0472">Membrane</keyword>
<dbReference type="InterPro" id="IPR000160">
    <property type="entry name" value="GGDEF_dom"/>
</dbReference>
<evidence type="ECO:0000256" key="1">
    <source>
        <dbReference type="SAM" id="Phobius"/>
    </source>
</evidence>
<dbReference type="AlphaFoldDB" id="A0A1E3L1T3"/>
<feature type="transmembrane region" description="Helical" evidence="1">
    <location>
        <begin position="286"/>
        <end position="308"/>
    </location>
</feature>
<comment type="caution">
    <text evidence="3">The sequence shown here is derived from an EMBL/GenBank/DDBJ whole genome shotgun (WGS) entry which is preliminary data.</text>
</comment>
<reference evidence="3 4" key="1">
    <citation type="submission" date="2016-08" db="EMBL/GenBank/DDBJ databases">
        <title>Genome sequencing of Paenibacillus sp. TI45-13ar, isolated from Korean traditional nuruk.</title>
        <authorList>
            <person name="Kim S.-J."/>
        </authorList>
    </citation>
    <scope>NUCLEOTIDE SEQUENCE [LARGE SCALE GENOMIC DNA]</scope>
    <source>
        <strain evidence="3 4">TI45-13ar</strain>
    </source>
</reference>
<dbReference type="CDD" id="cd01949">
    <property type="entry name" value="GGDEF"/>
    <property type="match status" value="1"/>
</dbReference>
<keyword evidence="3" id="KW-0808">Transferase</keyword>
<dbReference type="GO" id="GO:0052621">
    <property type="term" value="F:diguanylate cyclase activity"/>
    <property type="evidence" value="ECO:0007669"/>
    <property type="project" value="UniProtKB-EC"/>
</dbReference>
<feature type="transmembrane region" description="Helical" evidence="1">
    <location>
        <begin position="12"/>
        <end position="35"/>
    </location>
</feature>
<dbReference type="SMART" id="SM00267">
    <property type="entry name" value="GGDEF"/>
    <property type="match status" value="1"/>
</dbReference>
<dbReference type="GO" id="GO:0005886">
    <property type="term" value="C:plasma membrane"/>
    <property type="evidence" value="ECO:0007669"/>
    <property type="project" value="TreeGrafter"/>
</dbReference>
<dbReference type="Gene3D" id="3.30.70.270">
    <property type="match status" value="1"/>
</dbReference>
<dbReference type="SUPFAM" id="SSF55073">
    <property type="entry name" value="Nucleotide cyclase"/>
    <property type="match status" value="1"/>
</dbReference>
<dbReference type="PANTHER" id="PTHR45138">
    <property type="entry name" value="REGULATORY COMPONENTS OF SENSORY TRANSDUCTION SYSTEM"/>
    <property type="match status" value="1"/>
</dbReference>
<keyword evidence="4" id="KW-1185">Reference proteome</keyword>
<name>A0A1E3L1T3_9BACL</name>
<dbReference type="InterPro" id="IPR050469">
    <property type="entry name" value="Diguanylate_Cyclase"/>
</dbReference>
<dbReference type="STRING" id="1886670.PTI45_02868"/>
<dbReference type="GO" id="GO:1902201">
    <property type="term" value="P:negative regulation of bacterial-type flagellum-dependent cell motility"/>
    <property type="evidence" value="ECO:0007669"/>
    <property type="project" value="TreeGrafter"/>
</dbReference>
<dbReference type="CDD" id="cd18773">
    <property type="entry name" value="PDC1_HK_sensor"/>
    <property type="match status" value="1"/>
</dbReference>
<dbReference type="PANTHER" id="PTHR45138:SF9">
    <property type="entry name" value="DIGUANYLATE CYCLASE DGCM-RELATED"/>
    <property type="match status" value="1"/>
</dbReference>
<evidence type="ECO:0000259" key="2">
    <source>
        <dbReference type="PROSITE" id="PS50887"/>
    </source>
</evidence>
<dbReference type="InterPro" id="IPR029787">
    <property type="entry name" value="Nucleotide_cyclase"/>
</dbReference>
<sequence length="541" mass="60769">MRLYPKKGFKLVTIVSTIIVFSILLTMIISVYSAYLVSKQALVDNYLESNYQHASELANAAGNVLDTMQESVDGLATIWQRGSKIDQDLLEDLYSNNKNYFNSIVIVNKKLVVDNTVPATSGVTAGQQLSGPINNMLLEIRIPHITEPFRSKDGRWIVLVTSPLFDKQERYYGYIAGTIYLQKSNVLQGILEHDYSSDGSYIYAVGPKGNIIFHPDINLVGVSKASDEAVWKVMAGLAGKIEFTDQQDQTFYTGYAYNMKSSWGVIVQTPASVIDVPLRELLQKSILLSLPLLLITLAAGWIITYLAVRPLHVLAEYSNRMVNDWRSEALPPINSGTYEVKALYQSIRFTTRQLQKYIMKLKNETALDGLTGLANRRNFDSTLEAWCIGDEPFAMVMLDIDRFKRVNDTYGHLTGDRVMQFLAVIMRNVSREGDVCFRYGGEEFGILLRGCNVTRAYIVAERLRELLQGTVSPSGEIITVSSGVVAFPEHGRTPDDLISHADEAMYTSKREGRNRTTIYYNQPIEVAEEVEKEPTPEEINV</sequence>
<keyword evidence="1" id="KW-1133">Transmembrane helix</keyword>
<accession>A0A1E3L1T3</accession>
<feature type="domain" description="GGDEF" evidence="2">
    <location>
        <begin position="391"/>
        <end position="521"/>
    </location>
</feature>
<keyword evidence="3" id="KW-0548">Nucleotidyltransferase</keyword>
<dbReference type="EC" id="2.7.7.65" evidence="3"/>
<protein>
    <submittedName>
        <fullName evidence="3">Diguanylate cyclase</fullName>
        <ecNumber evidence="3">2.7.7.65</ecNumber>
    </submittedName>
</protein>
<dbReference type="NCBIfam" id="TIGR00254">
    <property type="entry name" value="GGDEF"/>
    <property type="match status" value="1"/>
</dbReference>